<dbReference type="Proteomes" id="UP000646211">
    <property type="component" value="Unassembled WGS sequence"/>
</dbReference>
<organism evidence="1 2">
    <name type="scientific">Flavobacterium soyangense</name>
    <dbReference type="NCBI Taxonomy" id="2023265"/>
    <lineage>
        <taxon>Bacteria</taxon>
        <taxon>Pseudomonadati</taxon>
        <taxon>Bacteroidota</taxon>
        <taxon>Flavobacteriia</taxon>
        <taxon>Flavobacteriales</taxon>
        <taxon>Flavobacteriaceae</taxon>
        <taxon>Flavobacterium</taxon>
    </lineage>
</organism>
<evidence type="ECO:0000313" key="2">
    <source>
        <dbReference type="Proteomes" id="UP000646211"/>
    </source>
</evidence>
<name>A0A930UFN8_9FLAO</name>
<reference evidence="1" key="1">
    <citation type="submission" date="2020-11" db="EMBL/GenBank/DDBJ databases">
        <title>Genome of Flavobacterium soyangense.</title>
        <authorList>
            <person name="Liu Q."/>
            <person name="Xin Y.-H."/>
        </authorList>
    </citation>
    <scope>NUCLEOTIDE SEQUENCE</scope>
    <source>
        <strain evidence="1">CGMCC 1.13493</strain>
    </source>
</reference>
<keyword evidence="2" id="KW-1185">Reference proteome</keyword>
<proteinExistence type="predicted"/>
<accession>A0A930UFN8</accession>
<sequence length="340" mass="39612">MKKTIYISISLLFTLSSVGQIKNEEEQRDLAFNNSVNKWFTAWELVSKDIYKIDKVRPVDFVFFDDKYVYSTSNVTIEKGTIVKGHNLMELKLNWKKKLHDNQLTLPDKSVVQINLMSFASRTSDKNNESFLIMPLPDFWRKSGVTSDEFGTENLATGVFIHEFCHAQQMHSFGRKVTEYEKANNFGVVFSDDIVQYIFDKDSTYLKGFNKEVDLLYSSIQNNSVNKKSVKEGLALIKQRQKKYFKREYKDFNQLDDLFLTMEGLGQYSMYLWLTNPDGGNIKKEIAIQGVRRTRKWWSQDEGFSLFLILDKLSETKKWGKDMFGDKPENVTELIDGLVN</sequence>
<protein>
    <submittedName>
        <fullName evidence="1">Uncharacterized protein</fullName>
    </submittedName>
</protein>
<dbReference type="RefSeq" id="WP_194313136.1">
    <property type="nucleotide sequence ID" value="NZ_JADHEC010000050.1"/>
</dbReference>
<comment type="caution">
    <text evidence="1">The sequence shown here is derived from an EMBL/GenBank/DDBJ whole genome shotgun (WGS) entry which is preliminary data.</text>
</comment>
<dbReference type="EMBL" id="JADHEC010000050">
    <property type="protein sequence ID" value="MBF2709904.1"/>
    <property type="molecule type" value="Genomic_DNA"/>
</dbReference>
<evidence type="ECO:0000313" key="1">
    <source>
        <dbReference type="EMBL" id="MBF2709904.1"/>
    </source>
</evidence>
<gene>
    <name evidence="1" type="ORF">IR213_15110</name>
</gene>
<dbReference type="AlphaFoldDB" id="A0A930UFN8"/>